<feature type="site" description="Important for substrate specificity" evidence="3">
    <location>
        <position position="151"/>
    </location>
</feature>
<accession>A0ABT5W1Z3</accession>
<reference evidence="4 5" key="1">
    <citation type="submission" date="2023-01" db="EMBL/GenBank/DDBJ databases">
        <title>Genome-based reclassification of Anoxybacillus geothermalis as a later heterotypic synonym of Anoxybacillus rupiensis.</title>
        <authorList>
            <person name="Inan Bektas K."/>
            <person name="Canakci S."/>
            <person name="Belduz A.A."/>
            <person name="Guler H.H."/>
        </authorList>
    </citation>
    <scope>NUCLEOTIDE SEQUENCE [LARGE SCALE GENOMIC DNA]</scope>
    <source>
        <strain evidence="4 5">DSM 17127</strain>
    </source>
</reference>
<protein>
    <recommendedName>
        <fullName evidence="3">dTTP/UTP pyrophosphatase</fullName>
        <shortName evidence="3">dTTPase/UTPase</shortName>
        <ecNumber evidence="3">3.6.1.9</ecNumber>
    </recommendedName>
    <alternativeName>
        <fullName evidence="3">Nucleoside triphosphate pyrophosphatase</fullName>
    </alternativeName>
    <alternativeName>
        <fullName evidence="3">Nucleotide pyrophosphatase</fullName>
        <shortName evidence="3">Nucleotide PPase</shortName>
    </alternativeName>
</protein>
<dbReference type="PANTHER" id="PTHR43213:SF5">
    <property type="entry name" value="BIFUNCTIONAL DTTP_UTP PYROPHOSPHATASE_METHYLTRANSFERASE PROTEIN-RELATED"/>
    <property type="match status" value="1"/>
</dbReference>
<keyword evidence="3" id="KW-0963">Cytoplasm</keyword>
<dbReference type="PIRSF" id="PIRSF006305">
    <property type="entry name" value="Maf"/>
    <property type="match status" value="1"/>
</dbReference>
<dbReference type="InterPro" id="IPR029001">
    <property type="entry name" value="ITPase-like_fam"/>
</dbReference>
<comment type="subcellular location">
    <subcellularLocation>
        <location evidence="3">Cytoplasm</location>
    </subcellularLocation>
</comment>
<name>A0ABT5W1Z3_9BACL</name>
<keyword evidence="5" id="KW-1185">Reference proteome</keyword>
<dbReference type="Pfam" id="PF02545">
    <property type="entry name" value="Maf"/>
    <property type="match status" value="1"/>
</dbReference>
<comment type="cofactor">
    <cofactor evidence="1 3">
        <name>a divalent metal cation</name>
        <dbReference type="ChEBI" id="CHEBI:60240"/>
    </cofactor>
</comment>
<evidence type="ECO:0000256" key="2">
    <source>
        <dbReference type="ARBA" id="ARBA00022801"/>
    </source>
</evidence>
<comment type="caution">
    <text evidence="4">The sequence shown here is derived from an EMBL/GenBank/DDBJ whole genome shotgun (WGS) entry which is preliminary data.</text>
</comment>
<dbReference type="CDD" id="cd00555">
    <property type="entry name" value="Maf"/>
    <property type="match status" value="1"/>
</dbReference>
<dbReference type="Gene3D" id="3.90.950.10">
    <property type="match status" value="1"/>
</dbReference>
<dbReference type="Proteomes" id="UP001213979">
    <property type="component" value="Unassembled WGS sequence"/>
</dbReference>
<comment type="caution">
    <text evidence="3">Lacks conserved residue(s) required for the propagation of feature annotation.</text>
</comment>
<comment type="catalytic activity">
    <reaction evidence="3">
        <text>UTP + H2O = UMP + diphosphate + H(+)</text>
        <dbReference type="Rhea" id="RHEA:29395"/>
        <dbReference type="ChEBI" id="CHEBI:15377"/>
        <dbReference type="ChEBI" id="CHEBI:15378"/>
        <dbReference type="ChEBI" id="CHEBI:33019"/>
        <dbReference type="ChEBI" id="CHEBI:46398"/>
        <dbReference type="ChEBI" id="CHEBI:57865"/>
        <dbReference type="EC" id="3.6.1.9"/>
    </reaction>
</comment>
<feature type="active site" description="Proton acceptor" evidence="3">
    <location>
        <position position="68"/>
    </location>
</feature>
<dbReference type="NCBIfam" id="TIGR00172">
    <property type="entry name" value="maf"/>
    <property type="match status" value="1"/>
</dbReference>
<dbReference type="InterPro" id="IPR003697">
    <property type="entry name" value="Maf-like"/>
</dbReference>
<keyword evidence="3" id="KW-0546">Nucleotide metabolism</keyword>
<dbReference type="PANTHER" id="PTHR43213">
    <property type="entry name" value="BIFUNCTIONAL DTTP/UTP PYROPHOSPHATASE/METHYLTRANSFERASE PROTEIN-RELATED"/>
    <property type="match status" value="1"/>
</dbReference>
<feature type="site" description="Important for substrate specificity" evidence="3">
    <location>
        <position position="69"/>
    </location>
</feature>
<comment type="catalytic activity">
    <reaction evidence="3">
        <text>dTTP + H2O = dTMP + diphosphate + H(+)</text>
        <dbReference type="Rhea" id="RHEA:28534"/>
        <dbReference type="ChEBI" id="CHEBI:15377"/>
        <dbReference type="ChEBI" id="CHEBI:15378"/>
        <dbReference type="ChEBI" id="CHEBI:33019"/>
        <dbReference type="ChEBI" id="CHEBI:37568"/>
        <dbReference type="ChEBI" id="CHEBI:63528"/>
        <dbReference type="EC" id="3.6.1.9"/>
    </reaction>
</comment>
<dbReference type="EMBL" id="JAQOTG010000001">
    <property type="protein sequence ID" value="MDE8562809.1"/>
    <property type="molecule type" value="Genomic_DNA"/>
</dbReference>
<gene>
    <name evidence="4" type="ORF">PNH38_02800</name>
</gene>
<evidence type="ECO:0000256" key="1">
    <source>
        <dbReference type="ARBA" id="ARBA00001968"/>
    </source>
</evidence>
<dbReference type="HAMAP" id="MF_00528">
    <property type="entry name" value="Maf"/>
    <property type="match status" value="1"/>
</dbReference>
<organism evidence="4 5">
    <name type="scientific">Anoxybacteroides rupiense</name>
    <dbReference type="NCBI Taxonomy" id="311460"/>
    <lineage>
        <taxon>Bacteria</taxon>
        <taxon>Bacillati</taxon>
        <taxon>Bacillota</taxon>
        <taxon>Bacilli</taxon>
        <taxon>Bacillales</taxon>
        <taxon>Anoxybacillaceae</taxon>
        <taxon>Anoxybacteroides</taxon>
    </lineage>
</organism>
<dbReference type="EC" id="3.6.1.9" evidence="3"/>
<sequence length="193" mass="21807">MKLILASSSPRRKQLLNMAGLHFDILASEIDEHIQANQTPEEMVQSLAYQKAKEVQRKHPDAYVIGADTIVVHEGQALGKPKTKQEAFEMLNRLSGQTHEVFTGVAILSPEKETVFAERTAVTFWDMTKEEIWEYIETGEPMDKSGAYGIQGKGALFVKQIVGDYFSVVGLPLSRTIRELKKLDWKQEERNGE</sequence>
<keyword evidence="2 3" id="KW-0378">Hydrolase</keyword>
<feature type="site" description="Important for substrate specificity" evidence="3">
    <location>
        <position position="11"/>
    </location>
</feature>
<evidence type="ECO:0000313" key="4">
    <source>
        <dbReference type="EMBL" id="MDE8562809.1"/>
    </source>
</evidence>
<comment type="similarity">
    <text evidence="3">Belongs to the Maf family. YhdE subfamily.</text>
</comment>
<evidence type="ECO:0000313" key="5">
    <source>
        <dbReference type="Proteomes" id="UP001213979"/>
    </source>
</evidence>
<proteinExistence type="inferred from homology"/>
<dbReference type="SUPFAM" id="SSF52972">
    <property type="entry name" value="ITPase-like"/>
    <property type="match status" value="1"/>
</dbReference>
<evidence type="ECO:0000256" key="3">
    <source>
        <dbReference type="HAMAP-Rule" id="MF_00528"/>
    </source>
</evidence>
<comment type="function">
    <text evidence="3">Nucleoside triphosphate pyrophosphatase that hydrolyzes dTTP and UTP. May have a dual role in cell division arrest and in preventing the incorporation of modified nucleotides into cellular nucleic acids.</text>
</comment>
<dbReference type="RefSeq" id="WP_159720202.1">
    <property type="nucleotide sequence ID" value="NZ_JAQOTG010000001.1"/>
</dbReference>